<evidence type="ECO:0000256" key="1">
    <source>
        <dbReference type="ARBA" id="ARBA00022801"/>
    </source>
</evidence>
<protein>
    <submittedName>
        <fullName evidence="5">N-acetylmuramoyl-L-alanine amidase</fullName>
        <ecNumber evidence="5">3.5.1.28</ecNumber>
    </submittedName>
</protein>
<reference evidence="5 6" key="1">
    <citation type="submission" date="2022-04" db="EMBL/GenBank/DDBJ databases">
        <title>Halobacillus sp. isolated from saltern.</title>
        <authorList>
            <person name="Won M."/>
            <person name="Lee C.-M."/>
            <person name="Woen H.-Y."/>
            <person name="Kwon S.-W."/>
        </authorList>
    </citation>
    <scope>NUCLEOTIDE SEQUENCE [LARGE SCALE GENOMIC DNA]</scope>
    <source>
        <strain evidence="5 6">SSTM10-2</strain>
    </source>
</reference>
<feature type="signal peptide" evidence="3">
    <location>
        <begin position="1"/>
        <end position="33"/>
    </location>
</feature>
<dbReference type="EMBL" id="CP095074">
    <property type="protein sequence ID" value="UOQ94854.1"/>
    <property type="molecule type" value="Genomic_DNA"/>
</dbReference>
<dbReference type="PROSITE" id="PS51781">
    <property type="entry name" value="SH3B"/>
    <property type="match status" value="2"/>
</dbReference>
<feature type="domain" description="SH3b" evidence="4">
    <location>
        <begin position="36"/>
        <end position="98"/>
    </location>
</feature>
<evidence type="ECO:0000256" key="3">
    <source>
        <dbReference type="SAM" id="SignalP"/>
    </source>
</evidence>
<dbReference type="Gene3D" id="2.30.30.40">
    <property type="entry name" value="SH3 Domains"/>
    <property type="match status" value="2"/>
</dbReference>
<dbReference type="SUPFAM" id="SSF53187">
    <property type="entry name" value="Zn-dependent exopeptidases"/>
    <property type="match status" value="1"/>
</dbReference>
<dbReference type="EC" id="3.5.1.28" evidence="5"/>
<dbReference type="InterPro" id="IPR003646">
    <property type="entry name" value="SH3-like_bac-type"/>
</dbReference>
<dbReference type="Proteomes" id="UP000831880">
    <property type="component" value="Chromosome"/>
</dbReference>
<dbReference type="PANTHER" id="PTHR30404:SF0">
    <property type="entry name" value="N-ACETYLMURAMOYL-L-ALANINE AMIDASE AMIC"/>
    <property type="match status" value="1"/>
</dbReference>
<keyword evidence="3" id="KW-0732">Signal</keyword>
<organism evidence="5 6">
    <name type="scientific">Halobacillus shinanisalinarum</name>
    <dbReference type="NCBI Taxonomy" id="2932258"/>
    <lineage>
        <taxon>Bacteria</taxon>
        <taxon>Bacillati</taxon>
        <taxon>Bacillota</taxon>
        <taxon>Bacilli</taxon>
        <taxon>Bacillales</taxon>
        <taxon>Bacillaceae</taxon>
        <taxon>Halobacillus</taxon>
    </lineage>
</organism>
<dbReference type="RefSeq" id="WP_244754710.1">
    <property type="nucleotide sequence ID" value="NZ_CP095074.1"/>
</dbReference>
<dbReference type="Pfam" id="PF08239">
    <property type="entry name" value="SH3_3"/>
    <property type="match status" value="2"/>
</dbReference>
<evidence type="ECO:0000313" key="5">
    <source>
        <dbReference type="EMBL" id="UOQ94854.1"/>
    </source>
</evidence>
<dbReference type="Gene3D" id="3.40.630.40">
    <property type="entry name" value="Zn-dependent exopeptidases"/>
    <property type="match status" value="1"/>
</dbReference>
<feature type="domain" description="SH3b" evidence="4">
    <location>
        <begin position="102"/>
        <end position="166"/>
    </location>
</feature>
<dbReference type="CDD" id="cd02696">
    <property type="entry name" value="MurNAc-LAA"/>
    <property type="match status" value="1"/>
</dbReference>
<name>A0ABY4H3B6_9BACI</name>
<evidence type="ECO:0000256" key="2">
    <source>
        <dbReference type="ARBA" id="ARBA00023316"/>
    </source>
</evidence>
<dbReference type="SMART" id="SM00287">
    <property type="entry name" value="SH3b"/>
    <property type="match status" value="2"/>
</dbReference>
<dbReference type="InterPro" id="IPR050695">
    <property type="entry name" value="N-acetylmuramoyl_amidase_3"/>
</dbReference>
<accession>A0ABY4H3B6</accession>
<dbReference type="InterPro" id="IPR017293">
    <property type="entry name" value="N-acetylmuramoyl-L-ala_amidase"/>
</dbReference>
<sequence length="351" mass="38115">MNGLFNLFRNSMFMLVCFSLIMSLFGPTPTVSAEQGTTYRVDATSLQVRSEPSMDASVIGSLEDETIVTVYENRFGWARINYNGQSGWVAAYYLLESDSTSPHSQQVKVAGDAANIRTGPGTGYDSLGLAYRGDSFQLLEKANDWVQVRLSDGGTGWIAGWLVTSDSSQGTSHSSLEGVNIVLDAGHGGYDPGAIGYFGGYEKNLTLQTAHTISDQLQQAGANVIMTRSNDRYLALEERVDISHAYDTDAFISLHYNSSLYPSARGISTYYYSNGDKGLADQIQGQLIAHTNLQNDGAQFGDYHVLRENNDAAVLVELGFLSNPSEVGKLKTGSYQSSVAEAITQGLIDYF</sequence>
<dbReference type="InterPro" id="IPR002508">
    <property type="entry name" value="MurNAc-LAA_cat"/>
</dbReference>
<evidence type="ECO:0000313" key="6">
    <source>
        <dbReference type="Proteomes" id="UP000831880"/>
    </source>
</evidence>
<keyword evidence="6" id="KW-1185">Reference proteome</keyword>
<feature type="chain" id="PRO_5047272401" evidence="3">
    <location>
        <begin position="34"/>
        <end position="351"/>
    </location>
</feature>
<dbReference type="Pfam" id="PF01520">
    <property type="entry name" value="Amidase_3"/>
    <property type="match status" value="1"/>
</dbReference>
<evidence type="ECO:0000259" key="4">
    <source>
        <dbReference type="PROSITE" id="PS51781"/>
    </source>
</evidence>
<dbReference type="PANTHER" id="PTHR30404">
    <property type="entry name" value="N-ACETYLMURAMOYL-L-ALANINE AMIDASE"/>
    <property type="match status" value="1"/>
</dbReference>
<dbReference type="GO" id="GO:0008745">
    <property type="term" value="F:N-acetylmuramoyl-L-alanine amidase activity"/>
    <property type="evidence" value="ECO:0007669"/>
    <property type="project" value="UniProtKB-EC"/>
</dbReference>
<dbReference type="SMART" id="SM00646">
    <property type="entry name" value="Ami_3"/>
    <property type="match status" value="1"/>
</dbReference>
<gene>
    <name evidence="5" type="ORF">MUO14_07985</name>
</gene>
<keyword evidence="2" id="KW-0961">Cell wall biogenesis/degradation</keyword>
<dbReference type="PIRSF" id="PIRSF037846">
    <property type="entry name" value="Autolysin_YrvJ_prd"/>
    <property type="match status" value="1"/>
</dbReference>
<keyword evidence="1 5" id="KW-0378">Hydrolase</keyword>
<proteinExistence type="predicted"/>